<evidence type="ECO:0000256" key="2">
    <source>
        <dbReference type="ARBA" id="ARBA00006075"/>
    </source>
</evidence>
<dbReference type="GO" id="GO:0031298">
    <property type="term" value="C:replication fork protection complex"/>
    <property type="evidence" value="ECO:0007669"/>
    <property type="project" value="TreeGrafter"/>
</dbReference>
<evidence type="ECO:0000256" key="7">
    <source>
        <dbReference type="SAM" id="MobiDB-lite"/>
    </source>
</evidence>
<reference evidence="9" key="1">
    <citation type="submission" date="2015-04" db="EMBL/GenBank/DDBJ databases">
        <title>The genome sequence of the plant pathogenic Rhizarian Plasmodiophora brassicae reveals insights in its biotrophic life cycle and the origin of chitin synthesis.</title>
        <authorList>
            <person name="Schwelm A."/>
            <person name="Fogelqvist J."/>
            <person name="Knaust A."/>
            <person name="Julke S."/>
            <person name="Lilja T."/>
            <person name="Dhandapani V."/>
            <person name="Bonilla-Rosso G."/>
            <person name="Karlsson M."/>
            <person name="Shevchenko A."/>
            <person name="Choi S.R."/>
            <person name="Kim H.G."/>
            <person name="Park J.Y."/>
            <person name="Lim Y.P."/>
            <person name="Ludwig-Muller J."/>
            <person name="Dixelius C."/>
        </authorList>
    </citation>
    <scope>NUCLEOTIDE SEQUENCE</scope>
    <source>
        <tissue evidence="9">Potato root galls</tissue>
    </source>
</reference>
<feature type="non-terminal residue" evidence="9">
    <location>
        <position position="1"/>
    </location>
</feature>
<feature type="domain" description="Chromosome segregation in meiosis protein 3" evidence="8">
    <location>
        <begin position="54"/>
        <end position="132"/>
    </location>
</feature>
<dbReference type="GO" id="GO:0031297">
    <property type="term" value="P:replication fork processing"/>
    <property type="evidence" value="ECO:0007669"/>
    <property type="project" value="UniProtKB-UniRule"/>
</dbReference>
<comment type="function">
    <text evidence="6">Plays an important role in the control of DNA replication and the maintenance of replication fork stability.</text>
</comment>
<keyword evidence="3 6" id="KW-0227">DNA damage</keyword>
<comment type="subcellular location">
    <subcellularLocation>
        <location evidence="1 6">Nucleus</location>
    </subcellularLocation>
</comment>
<name>A0A0H5RNB4_9EUKA</name>
<dbReference type="AlphaFoldDB" id="A0A0H5RNB4"/>
<dbReference type="PANTHER" id="PTHR13220">
    <property type="entry name" value="TIMELESS INTERACTING-RELATED"/>
    <property type="match status" value="1"/>
</dbReference>
<dbReference type="InterPro" id="IPR040038">
    <property type="entry name" value="TIPIN/Csm3/Swi3"/>
</dbReference>
<dbReference type="Pfam" id="PF07962">
    <property type="entry name" value="Swi3"/>
    <property type="match status" value="1"/>
</dbReference>
<sequence length="171" mass="19955">QGQQQNQVYNEYSDEEFNGDRGTSGKDPGPRAGDQPKDIEPAPRLKRTRLTLGTAQLLDPDRGLPLLMGEFKKMKFLGKGHEARDVTKLIKLYREWAHQLFPKLPFETFCERIAKIGSTHEMGAWVSEERERQLMARVDYHRSLKNLNREIDMIDQEQSDIRDPDEREEEE</sequence>
<organism evidence="9">
    <name type="scientific">Spongospora subterranea</name>
    <dbReference type="NCBI Taxonomy" id="70186"/>
    <lineage>
        <taxon>Eukaryota</taxon>
        <taxon>Sar</taxon>
        <taxon>Rhizaria</taxon>
        <taxon>Endomyxa</taxon>
        <taxon>Phytomyxea</taxon>
        <taxon>Plasmodiophorida</taxon>
        <taxon>Plasmodiophoridae</taxon>
        <taxon>Spongospora</taxon>
    </lineage>
</organism>
<dbReference type="GO" id="GO:0000076">
    <property type="term" value="P:DNA replication checkpoint signaling"/>
    <property type="evidence" value="ECO:0007669"/>
    <property type="project" value="UniProtKB-UniRule"/>
</dbReference>
<evidence type="ECO:0000313" key="9">
    <source>
        <dbReference type="EMBL" id="CRZ10229.1"/>
    </source>
</evidence>
<dbReference type="PANTHER" id="PTHR13220:SF11">
    <property type="entry name" value="TIMELESS-INTERACTING PROTEIN"/>
    <property type="match status" value="1"/>
</dbReference>
<evidence type="ECO:0000256" key="1">
    <source>
        <dbReference type="ARBA" id="ARBA00004123"/>
    </source>
</evidence>
<protein>
    <recommendedName>
        <fullName evidence="8">Chromosome segregation in meiosis protein 3 domain-containing protein</fullName>
    </recommendedName>
</protein>
<accession>A0A0H5RNB4</accession>
<feature type="region of interest" description="Disordered" evidence="7">
    <location>
        <begin position="1"/>
        <end position="45"/>
    </location>
</feature>
<evidence type="ECO:0000256" key="5">
    <source>
        <dbReference type="ARBA" id="ARBA00023306"/>
    </source>
</evidence>
<dbReference type="GO" id="GO:0003677">
    <property type="term" value="F:DNA binding"/>
    <property type="evidence" value="ECO:0007669"/>
    <property type="project" value="TreeGrafter"/>
</dbReference>
<evidence type="ECO:0000256" key="6">
    <source>
        <dbReference type="RuleBase" id="RU366049"/>
    </source>
</evidence>
<feature type="compositionally biased region" description="Polar residues" evidence="7">
    <location>
        <begin position="1"/>
        <end position="10"/>
    </location>
</feature>
<feature type="compositionally biased region" description="Basic and acidic residues" evidence="7">
    <location>
        <begin position="34"/>
        <end position="43"/>
    </location>
</feature>
<evidence type="ECO:0000256" key="3">
    <source>
        <dbReference type="ARBA" id="ARBA00022763"/>
    </source>
</evidence>
<keyword evidence="4 6" id="KW-0539">Nucleus</keyword>
<evidence type="ECO:0000256" key="4">
    <source>
        <dbReference type="ARBA" id="ARBA00023242"/>
    </source>
</evidence>
<proteinExistence type="inferred from homology"/>
<dbReference type="EMBL" id="HACM01009787">
    <property type="protein sequence ID" value="CRZ10229.1"/>
    <property type="molecule type" value="Transcribed_RNA"/>
</dbReference>
<comment type="similarity">
    <text evidence="2 6">Belongs to the CSM3 family.</text>
</comment>
<keyword evidence="5 6" id="KW-0131">Cell cycle</keyword>
<dbReference type="GO" id="GO:0043111">
    <property type="term" value="P:replication fork arrest"/>
    <property type="evidence" value="ECO:0007669"/>
    <property type="project" value="TreeGrafter"/>
</dbReference>
<dbReference type="GO" id="GO:0006974">
    <property type="term" value="P:DNA damage response"/>
    <property type="evidence" value="ECO:0007669"/>
    <property type="project" value="UniProtKB-KW"/>
</dbReference>
<dbReference type="InterPro" id="IPR012923">
    <property type="entry name" value="Csm3"/>
</dbReference>
<evidence type="ECO:0000259" key="8">
    <source>
        <dbReference type="Pfam" id="PF07962"/>
    </source>
</evidence>